<proteinExistence type="predicted"/>
<dbReference type="Proteomes" id="UP000028487">
    <property type="component" value="Unassembled WGS sequence"/>
</dbReference>
<dbReference type="AlphaFoldDB" id="A0A077NS84"/>
<sequence length="66" mass="7805">MYLSTLQHSYYHLLLLLPLLTPFMSAVFLTHPQQTQKSPKKPHKVQIISKQMVIVIFSFDKSENYR</sequence>
<comment type="caution">
    <text evidence="2">The sequence shown here is derived from an EMBL/GenBank/DDBJ whole genome shotgun (WGS) entry which is preliminary data.</text>
</comment>
<keyword evidence="1" id="KW-0472">Membrane</keyword>
<keyword evidence="1" id="KW-1133">Transmembrane helix</keyword>
<reference evidence="2" key="1">
    <citation type="submission" date="2013-07" db="EMBL/GenBank/DDBJ databases">
        <title>Sub-species coevolution in mutualistic symbiosis.</title>
        <authorList>
            <person name="Murfin K."/>
            <person name="Klassen J."/>
            <person name="Lee M."/>
            <person name="Forst S."/>
            <person name="Stock P."/>
            <person name="Goodrich-Blair H."/>
        </authorList>
    </citation>
    <scope>NUCLEOTIDE SEQUENCE [LARGE SCALE GENOMIC DNA]</scope>
    <source>
        <strain evidence="2">Feltiae Moldova</strain>
    </source>
</reference>
<evidence type="ECO:0000313" key="2">
    <source>
        <dbReference type="EMBL" id="CDH01373.1"/>
    </source>
</evidence>
<dbReference type="HOGENOM" id="CLU_2830321_0_0_6"/>
<dbReference type="EMBL" id="CBSV010000125">
    <property type="protein sequence ID" value="CDH01373.1"/>
    <property type="molecule type" value="Genomic_DNA"/>
</dbReference>
<feature type="transmembrane region" description="Helical" evidence="1">
    <location>
        <begin position="12"/>
        <end position="31"/>
    </location>
</feature>
<evidence type="ECO:0000256" key="1">
    <source>
        <dbReference type="SAM" id="Phobius"/>
    </source>
</evidence>
<name>A0A077NS84_XENBV</name>
<gene>
    <name evidence="2" type="ORF">XBFM1_2100013</name>
</gene>
<keyword evidence="1" id="KW-0812">Transmembrane</keyword>
<accession>A0A077NS84</accession>
<protein>
    <submittedName>
        <fullName evidence="2">Uncharacterized protein</fullName>
    </submittedName>
</protein>
<organism evidence="2">
    <name type="scientific">Xenorhabdus bovienii str. feltiae Moldova</name>
    <dbReference type="NCBI Taxonomy" id="1398200"/>
    <lineage>
        <taxon>Bacteria</taxon>
        <taxon>Pseudomonadati</taxon>
        <taxon>Pseudomonadota</taxon>
        <taxon>Gammaproteobacteria</taxon>
        <taxon>Enterobacterales</taxon>
        <taxon>Morganellaceae</taxon>
        <taxon>Xenorhabdus</taxon>
    </lineage>
</organism>